<name>A0A395G8F4_9STAP</name>
<protein>
    <recommendedName>
        <fullName evidence="9">SD-repeat containing protein B domain-containing protein</fullName>
    </recommendedName>
</protein>
<feature type="domain" description="Bacterial Ig" evidence="6">
    <location>
        <begin position="26"/>
        <end position="107"/>
    </location>
</feature>
<organism evidence="7 8">
    <name type="scientific">Macrococcoides goetzii</name>
    <dbReference type="NCBI Taxonomy" id="1891097"/>
    <lineage>
        <taxon>Bacteria</taxon>
        <taxon>Bacillati</taxon>
        <taxon>Bacillota</taxon>
        <taxon>Bacilli</taxon>
        <taxon>Bacillales</taxon>
        <taxon>Staphylococcaceae</taxon>
        <taxon>Macrococcoides</taxon>
    </lineage>
</organism>
<gene>
    <name evidence="7" type="ORF">BFS35_010690</name>
</gene>
<dbReference type="PANTHER" id="PTHR23303:SF15">
    <property type="entry name" value="COLOSSIN-A"/>
    <property type="match status" value="1"/>
</dbReference>
<comment type="subcellular location">
    <subcellularLocation>
        <location evidence="1">Secreted</location>
    </subcellularLocation>
</comment>
<evidence type="ECO:0000313" key="7">
    <source>
        <dbReference type="EMBL" id="RAI79913.1"/>
    </source>
</evidence>
<keyword evidence="8" id="KW-1185">Reference proteome</keyword>
<evidence type="ECO:0008006" key="9">
    <source>
        <dbReference type="Google" id="ProtNLM"/>
    </source>
</evidence>
<dbReference type="SUPFAM" id="SSF117074">
    <property type="entry name" value="Hypothetical protein PA1324"/>
    <property type="match status" value="2"/>
</dbReference>
<feature type="domain" description="SD-repeat containing protein B" evidence="5">
    <location>
        <begin position="403"/>
        <end position="492"/>
    </location>
</feature>
<feature type="region of interest" description="Disordered" evidence="4">
    <location>
        <begin position="1"/>
        <end position="31"/>
    </location>
</feature>
<feature type="region of interest" description="Disordered" evidence="4">
    <location>
        <begin position="107"/>
        <end position="159"/>
    </location>
</feature>
<dbReference type="InterPro" id="IPR041498">
    <property type="entry name" value="Big_6"/>
</dbReference>
<evidence type="ECO:0000256" key="1">
    <source>
        <dbReference type="ARBA" id="ARBA00004613"/>
    </source>
</evidence>
<dbReference type="Proteomes" id="UP000229523">
    <property type="component" value="Unassembled WGS sequence"/>
</dbReference>
<proteinExistence type="predicted"/>
<evidence type="ECO:0000259" key="5">
    <source>
        <dbReference type="Pfam" id="PF17210"/>
    </source>
</evidence>
<feature type="compositionally biased region" description="Polar residues" evidence="4">
    <location>
        <begin position="115"/>
        <end position="125"/>
    </location>
</feature>
<dbReference type="Pfam" id="PF17210">
    <property type="entry name" value="SdrD_B"/>
    <property type="match status" value="2"/>
</dbReference>
<comment type="caution">
    <text evidence="7">The sequence shown here is derived from an EMBL/GenBank/DDBJ whole genome shotgun (WGS) entry which is preliminary data.</text>
</comment>
<feature type="region of interest" description="Disordered" evidence="4">
    <location>
        <begin position="184"/>
        <end position="207"/>
    </location>
</feature>
<sequence length="586" mass="64114">MFSSLESKDVEASGTANIPQDGDITAPNAPIVTPIKDKDRYIKGFAEPNATILIMDKDGNNVKGKVKPDGTFKIKVNDTFKDSKKVKIIAYDHNENTSPFKVVKVKDTTSDKSAETTTKTPDNHVSTTTSEQPSSESTSIQTPTITNTTEIPSVAIPPVNNTTEAPSIVIPPVNNTTEIPSIVIPPVSNTTETPTTEIPGGGSMTKMPTTEIPKPSIPDPCITDGGLHSLRTGMRERYSINDSTTSQTTSVTSIDASNLSIGDHVWWDENWNNMFDANEKPVAGLEVSLRDYSGNEVGRTVTDTQGNYKFEGLENGTYILNFHNPLTWSPLIANIEADLHDINDSGGPIDIIVNLKDNNLNIDQGYYYTGLTSADCIPTTEETPSTEVTTTEAPTTETPGLYSIGDYTWYDDDNDNVQDPEEAPFTNVVVYLYDVNYNLIATTTTDANGNYIFNDIAPGDYTVMFETPNGTRPSNPDDIYVTITDSDVLTADKGFYTPPINCTLSYNNDYLAGLLADNLVPGSILSYLLDGKVFTNTVDETGFVWVDIYELRTEPRTEGIVRLESPDGTIVEYPDTICARELKIRE</sequence>
<accession>A0A395G8F4</accession>
<dbReference type="Gene3D" id="2.60.40.10">
    <property type="entry name" value="Immunoglobulins"/>
    <property type="match status" value="3"/>
</dbReference>
<evidence type="ECO:0000259" key="6">
    <source>
        <dbReference type="Pfam" id="PF17936"/>
    </source>
</evidence>
<feature type="compositionally biased region" description="Basic and acidic residues" evidence="4">
    <location>
        <begin position="1"/>
        <end position="11"/>
    </location>
</feature>
<feature type="compositionally biased region" description="Low complexity" evidence="4">
    <location>
        <begin position="126"/>
        <end position="153"/>
    </location>
</feature>
<reference evidence="7 8" key="1">
    <citation type="journal article" date="2018" name="Front. Microbiol.">
        <title>Description and Comparative Genomics of Macrococcus caseolyticus subsp. hominis subsp. nov., Macrococcus goetzii sp. nov., Macrococcus epidermidis sp. nov., and Macrococcus bohemicus sp. nov., Novel Macrococci From Human Clinical Material With Virulence Potential and Suspected Uptake of Foreign DNA by Natural Transformation.</title>
        <authorList>
            <person name="Maslanova I."/>
            <person name="Wertheimer Z."/>
            <person name="Sedlacek I."/>
            <person name="Svec P."/>
            <person name="Indrakova A."/>
            <person name="Kovarovic V."/>
            <person name="Schumann P."/>
            <person name="Sproer C."/>
            <person name="Kralova S."/>
            <person name="Sedo O."/>
            <person name="Kristofova L."/>
            <person name="Vrbovska V."/>
            <person name="Fuzik T."/>
            <person name="Petras P."/>
            <person name="Zdrahal Z."/>
            <person name="Ruzickova V."/>
            <person name="Doskar J."/>
            <person name="Pantucek R."/>
        </authorList>
    </citation>
    <scope>NUCLEOTIDE SEQUENCE [LARGE SCALE GENOMIC DNA]</scope>
    <source>
        <strain evidence="7 8">CCM 4927</strain>
    </source>
</reference>
<dbReference type="AlphaFoldDB" id="A0A395G8F4"/>
<feature type="domain" description="SD-repeat containing protein B" evidence="5">
    <location>
        <begin position="260"/>
        <end position="366"/>
    </location>
</feature>
<dbReference type="PANTHER" id="PTHR23303">
    <property type="entry name" value="CARBOXYPEPTIDASE REGULATORY REGION-CONTAINING"/>
    <property type="match status" value="1"/>
</dbReference>
<keyword evidence="3" id="KW-0732">Signal</keyword>
<dbReference type="Pfam" id="PF17936">
    <property type="entry name" value="Big_6"/>
    <property type="match status" value="1"/>
</dbReference>
<evidence type="ECO:0000256" key="4">
    <source>
        <dbReference type="SAM" id="MobiDB-lite"/>
    </source>
</evidence>
<dbReference type="InterPro" id="IPR013783">
    <property type="entry name" value="Ig-like_fold"/>
</dbReference>
<evidence type="ECO:0000256" key="2">
    <source>
        <dbReference type="ARBA" id="ARBA00022525"/>
    </source>
</evidence>
<evidence type="ECO:0000256" key="3">
    <source>
        <dbReference type="ARBA" id="ARBA00022729"/>
    </source>
</evidence>
<dbReference type="InterPro" id="IPR033764">
    <property type="entry name" value="Sdr_B"/>
</dbReference>
<dbReference type="EMBL" id="MJBI02000005">
    <property type="protein sequence ID" value="RAI79913.1"/>
    <property type="molecule type" value="Genomic_DNA"/>
</dbReference>
<keyword evidence="2" id="KW-0964">Secreted</keyword>
<dbReference type="RefSeq" id="WP_099581538.1">
    <property type="nucleotide sequence ID" value="NZ_MJBI02000005.1"/>
</dbReference>
<dbReference type="InterPro" id="IPR051417">
    <property type="entry name" value="SDr/BOS_complex"/>
</dbReference>
<dbReference type="GO" id="GO:0005576">
    <property type="term" value="C:extracellular region"/>
    <property type="evidence" value="ECO:0007669"/>
    <property type="project" value="UniProtKB-SubCell"/>
</dbReference>
<evidence type="ECO:0000313" key="8">
    <source>
        <dbReference type="Proteomes" id="UP000229523"/>
    </source>
</evidence>